<evidence type="ECO:0000256" key="9">
    <source>
        <dbReference type="ARBA" id="ARBA00025772"/>
    </source>
</evidence>
<dbReference type="Proteomes" id="UP000267077">
    <property type="component" value="Unassembled WGS sequence"/>
</dbReference>
<dbReference type="Pfam" id="PF12019">
    <property type="entry name" value="GspH"/>
    <property type="match status" value="1"/>
</dbReference>
<dbReference type="Gene3D" id="3.55.40.10">
    <property type="entry name" value="minor pseudopilin epsh domain"/>
    <property type="match status" value="1"/>
</dbReference>
<evidence type="ECO:0000313" key="14">
    <source>
        <dbReference type="Proteomes" id="UP000267077"/>
    </source>
</evidence>
<dbReference type="InterPro" id="IPR012902">
    <property type="entry name" value="N_methyl_site"/>
</dbReference>
<evidence type="ECO:0000256" key="4">
    <source>
        <dbReference type="ARBA" id="ARBA00022481"/>
    </source>
</evidence>
<keyword evidence="4" id="KW-0488">Methylation</keyword>
<dbReference type="SUPFAM" id="SSF54523">
    <property type="entry name" value="Pili subunits"/>
    <property type="match status" value="1"/>
</dbReference>
<dbReference type="PROSITE" id="PS00409">
    <property type="entry name" value="PROKAR_NTER_METHYL"/>
    <property type="match status" value="1"/>
</dbReference>
<keyword evidence="6 11" id="KW-0812">Transmembrane</keyword>
<evidence type="ECO:0000256" key="11">
    <source>
        <dbReference type="SAM" id="Phobius"/>
    </source>
</evidence>
<accession>A0A3S0RD18</accession>
<evidence type="ECO:0000256" key="8">
    <source>
        <dbReference type="ARBA" id="ARBA00023136"/>
    </source>
</evidence>
<proteinExistence type="inferred from homology"/>
<reference evidence="13 14" key="1">
    <citation type="submission" date="2018-12" db="EMBL/GenBank/DDBJ databases">
        <title>Dyella dinghuensis sp. nov. DHOA06 and Dyella choica sp. nov. 4M-K27, isolated from forest soil.</title>
        <authorList>
            <person name="Qiu L.-H."/>
            <person name="Gao Z.-H."/>
        </authorList>
    </citation>
    <scope>NUCLEOTIDE SEQUENCE [LARGE SCALE GENOMIC DNA]</scope>
    <source>
        <strain evidence="13 14">DHOA06</strain>
    </source>
</reference>
<dbReference type="GO" id="GO:0015627">
    <property type="term" value="C:type II protein secretion system complex"/>
    <property type="evidence" value="ECO:0007669"/>
    <property type="project" value="InterPro"/>
</dbReference>
<feature type="domain" description="General secretion pathway GspH" evidence="12">
    <location>
        <begin position="51"/>
        <end position="191"/>
    </location>
</feature>
<keyword evidence="8 11" id="KW-0472">Membrane</keyword>
<evidence type="ECO:0000256" key="2">
    <source>
        <dbReference type="ARBA" id="ARBA00021549"/>
    </source>
</evidence>
<comment type="caution">
    <text evidence="13">The sequence shown here is derived from an EMBL/GenBank/DDBJ whole genome shotgun (WGS) entry which is preliminary data.</text>
</comment>
<protein>
    <recommendedName>
        <fullName evidence="2">Type II secretion system protein H</fullName>
    </recommendedName>
    <alternativeName>
        <fullName evidence="10">General secretion pathway protein H</fullName>
    </alternativeName>
</protein>
<keyword evidence="5" id="KW-0997">Cell inner membrane</keyword>
<dbReference type="AlphaFoldDB" id="A0A3S0RD18"/>
<dbReference type="InterPro" id="IPR045584">
    <property type="entry name" value="Pilin-like"/>
</dbReference>
<dbReference type="GO" id="GO:0005886">
    <property type="term" value="C:plasma membrane"/>
    <property type="evidence" value="ECO:0007669"/>
    <property type="project" value="UniProtKB-SubCell"/>
</dbReference>
<evidence type="ECO:0000313" key="13">
    <source>
        <dbReference type="EMBL" id="RUL62504.1"/>
    </source>
</evidence>
<evidence type="ECO:0000256" key="3">
    <source>
        <dbReference type="ARBA" id="ARBA00022475"/>
    </source>
</evidence>
<dbReference type="Pfam" id="PF07963">
    <property type="entry name" value="N_methyl"/>
    <property type="match status" value="1"/>
</dbReference>
<evidence type="ECO:0000256" key="10">
    <source>
        <dbReference type="ARBA" id="ARBA00030775"/>
    </source>
</evidence>
<dbReference type="RefSeq" id="WP_126674946.1">
    <property type="nucleotide sequence ID" value="NZ_RYZR01000007.1"/>
</dbReference>
<dbReference type="OrthoDB" id="2313614at2"/>
<keyword evidence="3" id="KW-1003">Cell membrane</keyword>
<evidence type="ECO:0000256" key="7">
    <source>
        <dbReference type="ARBA" id="ARBA00022989"/>
    </source>
</evidence>
<comment type="subcellular location">
    <subcellularLocation>
        <location evidence="1">Cell inner membrane</location>
        <topology evidence="1">Single-pass membrane protein</topology>
    </subcellularLocation>
</comment>
<sequence>MSTMHTHRRAMAGFTLIEVMVVIVIAAVLMVWALPTYKNMVTQYRMTDELAQIQSDVELARSSAIRTGVDVAMCPTASPAASVPTCTGSNEWNTGWVMYTEANSTSFVTGVDTVLRAHAAFSGTDTLQSFNALQGATNPSGSVNSIVFNRMGGTASFGANETAAPNIGALTLNDANFDASTLRCLTISEVGAITVTSPQTASKNPPPCP</sequence>
<dbReference type="GO" id="GO:0015628">
    <property type="term" value="P:protein secretion by the type II secretion system"/>
    <property type="evidence" value="ECO:0007669"/>
    <property type="project" value="InterPro"/>
</dbReference>
<dbReference type="InterPro" id="IPR022346">
    <property type="entry name" value="T2SS_GspH"/>
</dbReference>
<evidence type="ECO:0000256" key="5">
    <source>
        <dbReference type="ARBA" id="ARBA00022519"/>
    </source>
</evidence>
<organism evidence="13 14">
    <name type="scientific">Dyella dinghuensis</name>
    <dbReference type="NCBI Taxonomy" id="1920169"/>
    <lineage>
        <taxon>Bacteria</taxon>
        <taxon>Pseudomonadati</taxon>
        <taxon>Pseudomonadota</taxon>
        <taxon>Gammaproteobacteria</taxon>
        <taxon>Lysobacterales</taxon>
        <taxon>Rhodanobacteraceae</taxon>
        <taxon>Dyella</taxon>
    </lineage>
</organism>
<dbReference type="EMBL" id="RYZR01000007">
    <property type="protein sequence ID" value="RUL62504.1"/>
    <property type="molecule type" value="Genomic_DNA"/>
</dbReference>
<evidence type="ECO:0000259" key="12">
    <source>
        <dbReference type="Pfam" id="PF12019"/>
    </source>
</evidence>
<dbReference type="NCBIfam" id="TIGR02532">
    <property type="entry name" value="IV_pilin_GFxxxE"/>
    <property type="match status" value="1"/>
</dbReference>
<gene>
    <name evidence="13" type="ORF">EKH79_16695</name>
</gene>
<evidence type="ECO:0000256" key="1">
    <source>
        <dbReference type="ARBA" id="ARBA00004377"/>
    </source>
</evidence>
<keyword evidence="14" id="KW-1185">Reference proteome</keyword>
<name>A0A3S0RD18_9GAMM</name>
<evidence type="ECO:0000256" key="6">
    <source>
        <dbReference type="ARBA" id="ARBA00022692"/>
    </source>
</evidence>
<keyword evidence="7 11" id="KW-1133">Transmembrane helix</keyword>
<feature type="transmembrane region" description="Helical" evidence="11">
    <location>
        <begin position="12"/>
        <end position="34"/>
    </location>
</feature>
<comment type="similarity">
    <text evidence="9">Belongs to the GSP H family.</text>
</comment>